<feature type="domain" description="POTRA" evidence="10">
    <location>
        <begin position="28"/>
        <end position="95"/>
    </location>
</feature>
<keyword evidence="2 8" id="KW-1134">Transmembrane beta strand</keyword>
<dbReference type="Pfam" id="PF01103">
    <property type="entry name" value="Omp85"/>
    <property type="match status" value="1"/>
</dbReference>
<dbReference type="InterPro" id="IPR034746">
    <property type="entry name" value="POTRA"/>
</dbReference>
<evidence type="ECO:0000256" key="7">
    <source>
        <dbReference type="ARBA" id="ARBA00023237"/>
    </source>
</evidence>
<evidence type="ECO:0000313" key="12">
    <source>
        <dbReference type="Proteomes" id="UP000501534"/>
    </source>
</evidence>
<keyword evidence="4 8" id="KW-0732">Signal</keyword>
<evidence type="ECO:0000256" key="3">
    <source>
        <dbReference type="ARBA" id="ARBA00022692"/>
    </source>
</evidence>
<evidence type="ECO:0000256" key="4">
    <source>
        <dbReference type="ARBA" id="ARBA00022729"/>
    </source>
</evidence>
<comment type="subunit">
    <text evidence="8">Part of the Bam complex.</text>
</comment>
<sequence precursor="true">MRSRLLALLLTLAGTLAAALPAFAIQPFVIKDIRVEGVQRTEAGTVFTYLPVKVGDRIDDDKASAAVKALYATGFYQDVRLEADGDILIVFVQERPAIASIDVDGAKEFTKENLKDGLKQAGISEAKIYDKSLLDRAEKELKRQYTSRGFYGAEVKTTVTPLERNRVALRFDIVEGSVTKIFDINIIGAKDFTEKQLLREMKLRTPGWFTWFTKDDQYSKQQLTADLESLRSFYLNRGYVEFNIESTQVSITPDREQIYIAIVITEGPVYRIGTTKFGGELIVNEPELRSLVTVLPNDVFSREKIVESTKRITDRLGNDGYSFANVNPVPELDREKRLASFTFYVDPGRRVYVRRVNVAGNQKTQDEVVRREMRQLESSWYSLEKIARSKERLQRTGYFQDVNIETPAVPGTGDQVDVNVNVTERNTGQLNFGVGYSEAEGLTIQASVSQANILGTGNLLAFQVNNGDVNKVYSLTYMNPYWTPDGVSRGFDFFRRDVDTNTLSVADYRTYSTGVGMRFGIPVTEYDGVNLGITFENTKLAIDEFSPIRYQQFVAEFGEKTNTLRTNLGFARDTRDSLVWPTKGWLNEIGVEVGIPPGDLLYYRANYQSQWFYTNERFLPWLTLMLNGEIGYADGYSGKPLPFFKNFYAGGVGSVRGFETASLGPRDLSGDVLGGDRRLVGNIELLFPMPGNKEKNVRLATFMDFGNVWGPAQKVSFSDLRASVGIAVSWDSPVGPLRFSIATPIKKEEGDKVERFQFQLGRVF</sequence>
<proteinExistence type="inferred from homology"/>
<dbReference type="Gene3D" id="2.40.160.50">
    <property type="entry name" value="membrane protein fhac: a member of the omp85/tpsb transporter family"/>
    <property type="match status" value="1"/>
</dbReference>
<feature type="chain" id="PRO_5027192402" description="Outer membrane protein assembly factor BamA" evidence="8">
    <location>
        <begin position="25"/>
        <end position="764"/>
    </location>
</feature>
<reference evidence="11 12" key="1">
    <citation type="submission" date="2020-04" db="EMBL/GenBank/DDBJ databases">
        <title>Usitatibacter rugosus gen. nov., sp. nov. and Usitatibacter palustris sp. nov., novel members of Usitatibacteraceae fam. nov. within the order Nitrosomonadales isolated from soil.</title>
        <authorList>
            <person name="Huber K.J."/>
            <person name="Neumann-Schaal M."/>
            <person name="Geppert A."/>
            <person name="Luckner M."/>
            <person name="Wanner G."/>
            <person name="Overmann J."/>
        </authorList>
    </citation>
    <scope>NUCLEOTIDE SEQUENCE [LARGE SCALE GENOMIC DNA]</scope>
    <source>
        <strain evidence="11 12">0125_3</strain>
    </source>
</reference>
<evidence type="ECO:0000256" key="6">
    <source>
        <dbReference type="ARBA" id="ARBA00023136"/>
    </source>
</evidence>
<keyword evidence="12" id="KW-1185">Reference proteome</keyword>
<evidence type="ECO:0000313" key="11">
    <source>
        <dbReference type="EMBL" id="QJR09987.1"/>
    </source>
</evidence>
<comment type="subcellular location">
    <subcellularLocation>
        <location evidence="8">Cell outer membrane</location>
    </subcellularLocation>
    <subcellularLocation>
        <location evidence="1">Membrane</location>
    </subcellularLocation>
</comment>
<dbReference type="GO" id="GO:0009279">
    <property type="term" value="C:cell outer membrane"/>
    <property type="evidence" value="ECO:0007669"/>
    <property type="project" value="UniProtKB-SubCell"/>
</dbReference>
<feature type="signal peptide" evidence="8">
    <location>
        <begin position="1"/>
        <end position="24"/>
    </location>
</feature>
<feature type="domain" description="POTRA" evidence="10">
    <location>
        <begin position="96"/>
        <end position="176"/>
    </location>
</feature>
<dbReference type="HAMAP" id="MF_01430">
    <property type="entry name" value="OM_assembly_BamA"/>
    <property type="match status" value="1"/>
</dbReference>
<feature type="domain" description="POTRA" evidence="10">
    <location>
        <begin position="351"/>
        <end position="425"/>
    </location>
</feature>
<accession>A0A6M4GWJ8</accession>
<evidence type="ECO:0000256" key="1">
    <source>
        <dbReference type="ARBA" id="ARBA00004370"/>
    </source>
</evidence>
<dbReference type="PANTHER" id="PTHR12815:SF23">
    <property type="entry name" value="OUTER MEMBRANE PROTEIN ASSEMBLY FACTOR BAMA"/>
    <property type="match status" value="1"/>
</dbReference>
<comment type="function">
    <text evidence="8">Part of the outer membrane protein assembly complex, which is involved in assembly and insertion of beta-barrel proteins into the outer membrane.</text>
</comment>
<keyword evidence="3 8" id="KW-0812">Transmembrane</keyword>
<keyword evidence="7 8" id="KW-0998">Cell outer membrane</keyword>
<gene>
    <name evidence="11" type="primary">bamA_1</name>
    <name evidence="8" type="synonym">bamA</name>
    <name evidence="11" type="ORF">DSM104443_01038</name>
</gene>
<dbReference type="GO" id="GO:0051205">
    <property type="term" value="P:protein insertion into membrane"/>
    <property type="evidence" value="ECO:0007669"/>
    <property type="project" value="UniProtKB-UniRule"/>
</dbReference>
<dbReference type="KEGG" id="uru:DSM104443_01038"/>
<dbReference type="GO" id="GO:0043165">
    <property type="term" value="P:Gram-negative-bacterium-type cell outer membrane assembly"/>
    <property type="evidence" value="ECO:0007669"/>
    <property type="project" value="UniProtKB-UniRule"/>
</dbReference>
<dbReference type="InterPro" id="IPR000184">
    <property type="entry name" value="Bac_surfAg_D15"/>
</dbReference>
<evidence type="ECO:0000259" key="10">
    <source>
        <dbReference type="PROSITE" id="PS51779"/>
    </source>
</evidence>
<dbReference type="InterPro" id="IPR023707">
    <property type="entry name" value="OM_assembly_BamA"/>
</dbReference>
<evidence type="ECO:0000256" key="5">
    <source>
        <dbReference type="ARBA" id="ARBA00022737"/>
    </source>
</evidence>
<dbReference type="InterPro" id="IPR010827">
    <property type="entry name" value="BamA/TamA_POTRA"/>
</dbReference>
<organism evidence="11 12">
    <name type="scientific">Usitatibacter rugosus</name>
    <dbReference type="NCBI Taxonomy" id="2732067"/>
    <lineage>
        <taxon>Bacteria</taxon>
        <taxon>Pseudomonadati</taxon>
        <taxon>Pseudomonadota</taxon>
        <taxon>Betaproteobacteria</taxon>
        <taxon>Nitrosomonadales</taxon>
        <taxon>Usitatibacteraceae</taxon>
        <taxon>Usitatibacter</taxon>
    </lineage>
</organism>
<keyword evidence="5 8" id="KW-0677">Repeat</keyword>
<protein>
    <recommendedName>
        <fullName evidence="8 9">Outer membrane protein assembly factor BamA</fullName>
    </recommendedName>
</protein>
<dbReference type="NCBIfam" id="TIGR03303">
    <property type="entry name" value="OM_YaeT"/>
    <property type="match status" value="1"/>
</dbReference>
<dbReference type="Proteomes" id="UP000501534">
    <property type="component" value="Chromosome"/>
</dbReference>
<dbReference type="AlphaFoldDB" id="A0A6M4GWJ8"/>
<comment type="similarity">
    <text evidence="8">Belongs to the BamA family.</text>
</comment>
<evidence type="ECO:0000256" key="2">
    <source>
        <dbReference type="ARBA" id="ARBA00022452"/>
    </source>
</evidence>
<evidence type="ECO:0000256" key="9">
    <source>
        <dbReference type="NCBIfam" id="TIGR03303"/>
    </source>
</evidence>
<dbReference type="Pfam" id="PF07244">
    <property type="entry name" value="POTRA"/>
    <property type="match status" value="5"/>
</dbReference>
<name>A0A6M4GWJ8_9PROT</name>
<dbReference type="InterPro" id="IPR039910">
    <property type="entry name" value="D15-like"/>
</dbReference>
<feature type="domain" description="POTRA" evidence="10">
    <location>
        <begin position="179"/>
        <end position="267"/>
    </location>
</feature>
<dbReference type="PIRSF" id="PIRSF006076">
    <property type="entry name" value="OM_assembly_OMP85"/>
    <property type="match status" value="1"/>
</dbReference>
<dbReference type="RefSeq" id="WP_171090160.1">
    <property type="nucleotide sequence ID" value="NZ_CP053069.1"/>
</dbReference>
<keyword evidence="6 8" id="KW-0472">Membrane</keyword>
<evidence type="ECO:0000256" key="8">
    <source>
        <dbReference type="HAMAP-Rule" id="MF_01430"/>
    </source>
</evidence>
<dbReference type="PANTHER" id="PTHR12815">
    <property type="entry name" value="SORTING AND ASSEMBLY MACHINERY SAMM50 PROTEIN FAMILY MEMBER"/>
    <property type="match status" value="1"/>
</dbReference>
<dbReference type="PROSITE" id="PS51779">
    <property type="entry name" value="POTRA"/>
    <property type="match status" value="4"/>
</dbReference>
<dbReference type="Gene3D" id="3.10.20.310">
    <property type="entry name" value="membrane protein fhac"/>
    <property type="match status" value="5"/>
</dbReference>
<dbReference type="EMBL" id="CP053069">
    <property type="protein sequence ID" value="QJR09987.1"/>
    <property type="molecule type" value="Genomic_DNA"/>
</dbReference>